<dbReference type="AlphaFoldDB" id="A0AAE0C8F7"/>
<protein>
    <submittedName>
        <fullName evidence="1">Uncharacterized protein</fullName>
    </submittedName>
</protein>
<accession>A0AAE0C8F7</accession>
<comment type="caution">
    <text evidence="1">The sequence shown here is derived from an EMBL/GenBank/DDBJ whole genome shotgun (WGS) entry which is preliminary data.</text>
</comment>
<dbReference type="EMBL" id="LGRX02027351">
    <property type="protein sequence ID" value="KAK3249425.1"/>
    <property type="molecule type" value="Genomic_DNA"/>
</dbReference>
<reference evidence="1 2" key="1">
    <citation type="journal article" date="2015" name="Genome Biol. Evol.">
        <title>Comparative Genomics of a Bacterivorous Green Alga Reveals Evolutionary Causalities and Consequences of Phago-Mixotrophic Mode of Nutrition.</title>
        <authorList>
            <person name="Burns J.A."/>
            <person name="Paasch A."/>
            <person name="Narechania A."/>
            <person name="Kim E."/>
        </authorList>
    </citation>
    <scope>NUCLEOTIDE SEQUENCE [LARGE SCALE GENOMIC DNA]</scope>
    <source>
        <strain evidence="1 2">PLY_AMNH</strain>
    </source>
</reference>
<sequence>MHGMGSGPTSGASMNSFTAHTERHDYLAWKFQHAIDNDDAEKFDVLSLHTGGWMHPGRQLCARVGGARMPCHATEGTAVFFVRHVALPLLAVMFAFAFAATAEPTTGDTVGGVPTWPPEKSFVNDMGSIATSLTPWTFDTGELTSTAP</sequence>
<evidence type="ECO:0000313" key="1">
    <source>
        <dbReference type="EMBL" id="KAK3249425.1"/>
    </source>
</evidence>
<organism evidence="1 2">
    <name type="scientific">Cymbomonas tetramitiformis</name>
    <dbReference type="NCBI Taxonomy" id="36881"/>
    <lineage>
        <taxon>Eukaryota</taxon>
        <taxon>Viridiplantae</taxon>
        <taxon>Chlorophyta</taxon>
        <taxon>Pyramimonadophyceae</taxon>
        <taxon>Pyramimonadales</taxon>
        <taxon>Pyramimonadaceae</taxon>
        <taxon>Cymbomonas</taxon>
    </lineage>
</organism>
<proteinExistence type="predicted"/>
<evidence type="ECO:0000313" key="2">
    <source>
        <dbReference type="Proteomes" id="UP001190700"/>
    </source>
</evidence>
<dbReference type="Proteomes" id="UP001190700">
    <property type="component" value="Unassembled WGS sequence"/>
</dbReference>
<gene>
    <name evidence="1" type="ORF">CYMTET_41145</name>
</gene>
<keyword evidence="2" id="KW-1185">Reference proteome</keyword>
<name>A0AAE0C8F7_9CHLO</name>